<gene>
    <name evidence="3" type="ORF">BXZ70DRAFT_261697</name>
</gene>
<keyword evidence="4" id="KW-1185">Reference proteome</keyword>
<feature type="transmembrane region" description="Helical" evidence="2">
    <location>
        <begin position="226"/>
        <end position="250"/>
    </location>
</feature>
<evidence type="ECO:0000313" key="3">
    <source>
        <dbReference type="EMBL" id="KAH8106927.1"/>
    </source>
</evidence>
<evidence type="ECO:0000256" key="2">
    <source>
        <dbReference type="SAM" id="Phobius"/>
    </source>
</evidence>
<sequence>MVTSYGPDEARQDILTERAFLAGDFISGMGYGMQVMLYISCARYLFSERKRGRNPLYILAYITLLLITQTILCIVQARTVQVMYIDNRNFPGGPWAYFLATQNQAINVMFYACLFVLTFLSDLLVLWRCWVIWTVSGRVRACLVVGFPTIMLLGSFVLGTLWTLESSQPGLSLYSKLPVAYGTSYYAVSLSINIILTILITIRLYLYRRELVSKLPAEFAKHYISLAAIIVESAAMYSVFAVIFLITYAINNPMNQIFLGFASLSQQISTYLIIYRVADGRAFSDDSLSGNALTTLQFVPGPVRHSTGDGRQQSDSEEPTSTAFTSQKNTTEEEIKRDVWLLENATSRSRSLA</sequence>
<evidence type="ECO:0000313" key="4">
    <source>
        <dbReference type="Proteomes" id="UP000813824"/>
    </source>
</evidence>
<evidence type="ECO:0000256" key="1">
    <source>
        <dbReference type="SAM" id="MobiDB-lite"/>
    </source>
</evidence>
<feature type="transmembrane region" description="Helical" evidence="2">
    <location>
        <begin position="184"/>
        <end position="206"/>
    </location>
</feature>
<dbReference type="OrthoDB" id="2641762at2759"/>
<organism evidence="3 4">
    <name type="scientific">Cristinia sonorae</name>
    <dbReference type="NCBI Taxonomy" id="1940300"/>
    <lineage>
        <taxon>Eukaryota</taxon>
        <taxon>Fungi</taxon>
        <taxon>Dikarya</taxon>
        <taxon>Basidiomycota</taxon>
        <taxon>Agaricomycotina</taxon>
        <taxon>Agaricomycetes</taxon>
        <taxon>Agaricomycetidae</taxon>
        <taxon>Agaricales</taxon>
        <taxon>Pleurotineae</taxon>
        <taxon>Stephanosporaceae</taxon>
        <taxon>Cristinia</taxon>
    </lineage>
</organism>
<comment type="caution">
    <text evidence="3">The sequence shown here is derived from an EMBL/GenBank/DDBJ whole genome shotgun (WGS) entry which is preliminary data.</text>
</comment>
<keyword evidence="2" id="KW-0812">Transmembrane</keyword>
<feature type="region of interest" description="Disordered" evidence="1">
    <location>
        <begin position="300"/>
        <end position="333"/>
    </location>
</feature>
<dbReference type="Proteomes" id="UP000813824">
    <property type="component" value="Unassembled WGS sequence"/>
</dbReference>
<proteinExistence type="predicted"/>
<keyword evidence="2" id="KW-0472">Membrane</keyword>
<keyword evidence="2" id="KW-1133">Transmembrane helix</keyword>
<accession>A0A8K0UWZ2</accession>
<feature type="transmembrane region" description="Helical" evidence="2">
    <location>
        <begin position="58"/>
        <end position="85"/>
    </location>
</feature>
<protein>
    <submittedName>
        <fullName evidence="3">Uncharacterized protein</fullName>
    </submittedName>
</protein>
<feature type="compositionally biased region" description="Polar residues" evidence="1">
    <location>
        <begin position="315"/>
        <end position="329"/>
    </location>
</feature>
<reference evidence="3" key="1">
    <citation type="journal article" date="2021" name="New Phytol.">
        <title>Evolutionary innovations through gain and loss of genes in the ectomycorrhizal Boletales.</title>
        <authorList>
            <person name="Wu G."/>
            <person name="Miyauchi S."/>
            <person name="Morin E."/>
            <person name="Kuo A."/>
            <person name="Drula E."/>
            <person name="Varga T."/>
            <person name="Kohler A."/>
            <person name="Feng B."/>
            <person name="Cao Y."/>
            <person name="Lipzen A."/>
            <person name="Daum C."/>
            <person name="Hundley H."/>
            <person name="Pangilinan J."/>
            <person name="Johnson J."/>
            <person name="Barry K."/>
            <person name="LaButti K."/>
            <person name="Ng V."/>
            <person name="Ahrendt S."/>
            <person name="Min B."/>
            <person name="Choi I.G."/>
            <person name="Park H."/>
            <person name="Plett J.M."/>
            <person name="Magnuson J."/>
            <person name="Spatafora J.W."/>
            <person name="Nagy L.G."/>
            <person name="Henrissat B."/>
            <person name="Grigoriev I.V."/>
            <person name="Yang Z.L."/>
            <person name="Xu J."/>
            <person name="Martin F.M."/>
        </authorList>
    </citation>
    <scope>NUCLEOTIDE SEQUENCE</scope>
    <source>
        <strain evidence="3">KKN 215</strain>
    </source>
</reference>
<dbReference type="EMBL" id="JAEVFJ010000002">
    <property type="protein sequence ID" value="KAH8106927.1"/>
    <property type="molecule type" value="Genomic_DNA"/>
</dbReference>
<feature type="transmembrane region" description="Helical" evidence="2">
    <location>
        <begin position="139"/>
        <end position="164"/>
    </location>
</feature>
<feature type="transmembrane region" description="Helical" evidence="2">
    <location>
        <begin position="25"/>
        <end position="46"/>
    </location>
</feature>
<feature type="transmembrane region" description="Helical" evidence="2">
    <location>
        <begin position="105"/>
        <end position="127"/>
    </location>
</feature>
<dbReference type="AlphaFoldDB" id="A0A8K0UWZ2"/>
<name>A0A8K0UWZ2_9AGAR</name>